<organism evidence="1">
    <name type="scientific">Demequina capsici</name>
    <dbReference type="NCBI Taxonomy" id="3075620"/>
    <lineage>
        <taxon>Bacteria</taxon>
        <taxon>Bacillati</taxon>
        <taxon>Actinomycetota</taxon>
        <taxon>Actinomycetes</taxon>
        <taxon>Micrococcales</taxon>
        <taxon>Demequinaceae</taxon>
        <taxon>Demequina</taxon>
    </lineage>
</organism>
<name>A0AA96FDM1_9MICO</name>
<accession>A0AA96FDM1</accession>
<dbReference type="AlphaFoldDB" id="A0AA96FDM1"/>
<evidence type="ECO:0000313" key="1">
    <source>
        <dbReference type="EMBL" id="WNM26465.1"/>
    </source>
</evidence>
<reference evidence="1" key="1">
    <citation type="submission" date="2023-09" db="EMBL/GenBank/DDBJ databases">
        <title>Demequina sp. a novel bacteria isolated from Capsicum annuum.</title>
        <authorList>
            <person name="Humaira Z."/>
            <person name="Lee J."/>
            <person name="Cho D."/>
        </authorList>
    </citation>
    <scope>NUCLEOTIDE SEQUENCE</scope>
    <source>
        <strain evidence="1">PMTSA13</strain>
    </source>
</reference>
<proteinExistence type="predicted"/>
<sequence>MAMTLRTDPTQDAAIERLAERWHVSKTEAILRAVLEADSQRRLEDDAMEAYARVSVRYRDALDRLGSV</sequence>
<dbReference type="RefSeq" id="WP_313542280.1">
    <property type="nucleotide sequence ID" value="NZ_CP134880.1"/>
</dbReference>
<evidence type="ECO:0008006" key="2">
    <source>
        <dbReference type="Google" id="ProtNLM"/>
    </source>
</evidence>
<dbReference type="Proteomes" id="UP001303408">
    <property type="component" value="Chromosome"/>
</dbReference>
<protein>
    <recommendedName>
        <fullName evidence="2">CopG family transcriptional regulator</fullName>
    </recommendedName>
</protein>
<dbReference type="EMBL" id="CP134880">
    <property type="protein sequence ID" value="WNM26465.1"/>
    <property type="molecule type" value="Genomic_DNA"/>
</dbReference>
<gene>
    <name evidence="1" type="ORF">RN607_09660</name>
</gene>
<dbReference type="KEGG" id="dcp:RN607_09660"/>